<protein>
    <submittedName>
        <fullName evidence="2">Uncharacterized protein</fullName>
    </submittedName>
</protein>
<dbReference type="Proteomes" id="UP000438429">
    <property type="component" value="Unassembled WGS sequence"/>
</dbReference>
<name>A0A6A4SD39_SCOMX</name>
<reference evidence="2 3" key="1">
    <citation type="submission" date="2019-06" db="EMBL/GenBank/DDBJ databases">
        <title>Draft genomes of female and male turbot (Scophthalmus maximus).</title>
        <authorList>
            <person name="Xu H."/>
            <person name="Xu X.-W."/>
            <person name="Shao C."/>
            <person name="Chen S."/>
        </authorList>
    </citation>
    <scope>NUCLEOTIDE SEQUENCE [LARGE SCALE GENOMIC DNA]</scope>
    <source>
        <strain evidence="2">Ysfricsl-2016a</strain>
        <tissue evidence="2">Blood</tissue>
    </source>
</reference>
<feature type="compositionally biased region" description="Low complexity" evidence="1">
    <location>
        <begin position="1"/>
        <end position="20"/>
    </location>
</feature>
<evidence type="ECO:0000256" key="1">
    <source>
        <dbReference type="SAM" id="MobiDB-lite"/>
    </source>
</evidence>
<feature type="region of interest" description="Disordered" evidence="1">
    <location>
        <begin position="76"/>
        <end position="121"/>
    </location>
</feature>
<organism evidence="2 3">
    <name type="scientific">Scophthalmus maximus</name>
    <name type="common">Turbot</name>
    <name type="synonym">Psetta maxima</name>
    <dbReference type="NCBI Taxonomy" id="52904"/>
    <lineage>
        <taxon>Eukaryota</taxon>
        <taxon>Metazoa</taxon>
        <taxon>Chordata</taxon>
        <taxon>Craniata</taxon>
        <taxon>Vertebrata</taxon>
        <taxon>Euteleostomi</taxon>
        <taxon>Actinopterygii</taxon>
        <taxon>Neopterygii</taxon>
        <taxon>Teleostei</taxon>
        <taxon>Neoteleostei</taxon>
        <taxon>Acanthomorphata</taxon>
        <taxon>Carangaria</taxon>
        <taxon>Pleuronectiformes</taxon>
        <taxon>Pleuronectoidei</taxon>
        <taxon>Scophthalmidae</taxon>
        <taxon>Scophthalmus</taxon>
    </lineage>
</organism>
<gene>
    <name evidence="2" type="ORF">F2P81_015692</name>
</gene>
<accession>A0A6A4SD39</accession>
<feature type="region of interest" description="Disordered" evidence="1">
    <location>
        <begin position="1"/>
        <end position="21"/>
    </location>
</feature>
<proteinExistence type="predicted"/>
<evidence type="ECO:0000313" key="3">
    <source>
        <dbReference type="Proteomes" id="UP000438429"/>
    </source>
</evidence>
<dbReference type="AlphaFoldDB" id="A0A6A4SD39"/>
<dbReference type="EMBL" id="VEVO01000014">
    <property type="protein sequence ID" value="KAF0031137.1"/>
    <property type="molecule type" value="Genomic_DNA"/>
</dbReference>
<comment type="caution">
    <text evidence="2">The sequence shown here is derived from an EMBL/GenBank/DDBJ whole genome shotgun (WGS) entry which is preliminary data.</text>
</comment>
<feature type="compositionally biased region" description="Basic residues" evidence="1">
    <location>
        <begin position="111"/>
        <end position="121"/>
    </location>
</feature>
<evidence type="ECO:0000313" key="2">
    <source>
        <dbReference type="EMBL" id="KAF0031137.1"/>
    </source>
</evidence>
<sequence length="121" mass="12842">MPSYSRGTSLSRSSCSPLGTASSGAIWSPLGMRGFLKPQCSLAPPMQRGRSGDACSCFSGVCPLHQRRISTAAELLIRMSPDPSSRSGRSDGKRRATCQPPSSRLAPPMSFRKRAKPGTEG</sequence>